<dbReference type="GO" id="GO:0003677">
    <property type="term" value="F:DNA binding"/>
    <property type="evidence" value="ECO:0007669"/>
    <property type="project" value="UniProtKB-KW"/>
</dbReference>
<name>A0A432XZ48_9GAMM</name>
<comment type="caution">
    <text evidence="6">The sequence shown here is derived from an EMBL/GenBank/DDBJ whole genome shotgun (WGS) entry which is preliminary data.</text>
</comment>
<organism evidence="6 7">
    <name type="scientific">Pseudidiomarina halophila</name>
    <dbReference type="NCBI Taxonomy" id="1449799"/>
    <lineage>
        <taxon>Bacteria</taxon>
        <taxon>Pseudomonadati</taxon>
        <taxon>Pseudomonadota</taxon>
        <taxon>Gammaproteobacteria</taxon>
        <taxon>Alteromonadales</taxon>
        <taxon>Idiomarinaceae</taxon>
        <taxon>Pseudidiomarina</taxon>
    </lineage>
</organism>
<dbReference type="InterPro" id="IPR046668">
    <property type="entry name" value="DUF6538"/>
</dbReference>
<dbReference type="CDD" id="cd01184">
    <property type="entry name" value="INT_C_like_1"/>
    <property type="match status" value="1"/>
</dbReference>
<dbReference type="RefSeq" id="WP_126761028.1">
    <property type="nucleotide sequence ID" value="NZ_JBHLTZ010000004.1"/>
</dbReference>
<accession>A0A432XZ48</accession>
<dbReference type="InterPro" id="IPR011010">
    <property type="entry name" value="DNA_brk_join_enz"/>
</dbReference>
<keyword evidence="4" id="KW-0233">DNA recombination</keyword>
<sequence>MGIMAQPYKHSKTGVYWIRRAVPQDIKTAYGKTEVKRSLRTKDLSEARASFPIEYDRISQEFEACRRKIERQLKLEATLEVEQDTLSLRDINILTARYYNSELLRMQQSKTLGATDMLKYDLMAVRLGEWRDTKEAAAAVLESADDSDHRCDAEPDLDAALEAEFGDVASGLISEAGYLISRDSESFKRLLVSLGRLVPRLRQAVIDLVYFTGDEPDFLNTDNMQLTQPIERTASLHEGIEKPQGVTIVQVFEDFCEATRRYNKGRDKATENTLKDYKVTVKRFAEFIGEKPVAAVTKADVFEFSDLLLTLPSRAKSDIRALPLAEQAALAKSHGMTLLSASTVKKQLMGLSSVFEYAAERELCQFNPVHGTTKRLSKSIENRSGSEKQYSVADIERIFSSPLFTDGYRPSSGAYGEAVYWLPLLAYYTGARVEELAQLHVADVRSTDNLYYIHINADADDKSVKNKGSVRRVPLHSHLIELGFIDYLNSLQDSQRVFPQLSQGSGKKYANRVSKWLSDYFRQSLGINPAIKPMHGFRHTFKTLARANGIAKDVSDTLTGHSSGDVADTYGEYQLVTLSEAIEKLPRVNLVGCSADSYSSR</sequence>
<evidence type="ECO:0000313" key="6">
    <source>
        <dbReference type="EMBL" id="RUO54012.1"/>
    </source>
</evidence>
<evidence type="ECO:0000259" key="5">
    <source>
        <dbReference type="PROSITE" id="PS51898"/>
    </source>
</evidence>
<dbReference type="Pfam" id="PF20172">
    <property type="entry name" value="DUF6538"/>
    <property type="match status" value="1"/>
</dbReference>
<dbReference type="InterPro" id="IPR002104">
    <property type="entry name" value="Integrase_catalytic"/>
</dbReference>
<protein>
    <recommendedName>
        <fullName evidence="5">Tyr recombinase domain-containing protein</fullName>
    </recommendedName>
</protein>
<dbReference type="Gene3D" id="1.10.150.130">
    <property type="match status" value="1"/>
</dbReference>
<evidence type="ECO:0000256" key="2">
    <source>
        <dbReference type="ARBA" id="ARBA00022908"/>
    </source>
</evidence>
<dbReference type="AlphaFoldDB" id="A0A432XZ48"/>
<proteinExistence type="inferred from homology"/>
<dbReference type="PANTHER" id="PTHR30349">
    <property type="entry name" value="PHAGE INTEGRASE-RELATED"/>
    <property type="match status" value="1"/>
</dbReference>
<dbReference type="InterPro" id="IPR010998">
    <property type="entry name" value="Integrase_recombinase_N"/>
</dbReference>
<keyword evidence="2" id="KW-0229">DNA integration</keyword>
<dbReference type="Gene3D" id="1.10.443.10">
    <property type="entry name" value="Intergrase catalytic core"/>
    <property type="match status" value="1"/>
</dbReference>
<dbReference type="Proteomes" id="UP000287198">
    <property type="component" value="Unassembled WGS sequence"/>
</dbReference>
<dbReference type="GO" id="GO:0006310">
    <property type="term" value="P:DNA recombination"/>
    <property type="evidence" value="ECO:0007669"/>
    <property type="project" value="UniProtKB-KW"/>
</dbReference>
<dbReference type="EMBL" id="PIPW01000001">
    <property type="protein sequence ID" value="RUO54012.1"/>
    <property type="molecule type" value="Genomic_DNA"/>
</dbReference>
<dbReference type="InterPro" id="IPR013762">
    <property type="entry name" value="Integrase-like_cat_sf"/>
</dbReference>
<evidence type="ECO:0000256" key="3">
    <source>
        <dbReference type="ARBA" id="ARBA00023125"/>
    </source>
</evidence>
<comment type="similarity">
    <text evidence="1">Belongs to the 'phage' integrase family.</text>
</comment>
<reference evidence="7" key="1">
    <citation type="journal article" date="2018" name="Front. Microbiol.">
        <title>Genome-Based Analysis Reveals the Taxonomy and Diversity of the Family Idiomarinaceae.</title>
        <authorList>
            <person name="Liu Y."/>
            <person name="Lai Q."/>
            <person name="Shao Z."/>
        </authorList>
    </citation>
    <scope>NUCLEOTIDE SEQUENCE [LARGE SCALE GENOMIC DNA]</scope>
    <source>
        <strain evidence="7">BH195</strain>
    </source>
</reference>
<dbReference type="PROSITE" id="PS51898">
    <property type="entry name" value="TYR_RECOMBINASE"/>
    <property type="match status" value="1"/>
</dbReference>
<dbReference type="PANTHER" id="PTHR30349:SF64">
    <property type="entry name" value="PROPHAGE INTEGRASE INTD-RELATED"/>
    <property type="match status" value="1"/>
</dbReference>
<dbReference type="Pfam" id="PF00589">
    <property type="entry name" value="Phage_integrase"/>
    <property type="match status" value="1"/>
</dbReference>
<evidence type="ECO:0000256" key="1">
    <source>
        <dbReference type="ARBA" id="ARBA00008857"/>
    </source>
</evidence>
<gene>
    <name evidence="6" type="ORF">CWI69_00845</name>
</gene>
<evidence type="ECO:0000313" key="7">
    <source>
        <dbReference type="Proteomes" id="UP000287198"/>
    </source>
</evidence>
<dbReference type="GO" id="GO:0015074">
    <property type="term" value="P:DNA integration"/>
    <property type="evidence" value="ECO:0007669"/>
    <property type="project" value="UniProtKB-KW"/>
</dbReference>
<keyword evidence="7" id="KW-1185">Reference proteome</keyword>
<dbReference type="SUPFAM" id="SSF56349">
    <property type="entry name" value="DNA breaking-rejoining enzymes"/>
    <property type="match status" value="1"/>
</dbReference>
<dbReference type="OrthoDB" id="9784724at2"/>
<feature type="domain" description="Tyr recombinase" evidence="5">
    <location>
        <begin position="385"/>
        <end position="586"/>
    </location>
</feature>
<keyword evidence="3" id="KW-0238">DNA-binding</keyword>
<evidence type="ECO:0000256" key="4">
    <source>
        <dbReference type="ARBA" id="ARBA00023172"/>
    </source>
</evidence>
<dbReference type="InterPro" id="IPR050090">
    <property type="entry name" value="Tyrosine_recombinase_XerCD"/>
</dbReference>